<evidence type="ECO:0000313" key="7">
    <source>
        <dbReference type="EMBL" id="KAK0631753.1"/>
    </source>
</evidence>
<accession>A0AA39XD46</accession>
<dbReference type="Proteomes" id="UP001175000">
    <property type="component" value="Unassembled WGS sequence"/>
</dbReference>
<gene>
    <name evidence="5" type="primary">USB1</name>
    <name evidence="7" type="ORF">B0T14DRAFT_502331</name>
</gene>
<dbReference type="Gene3D" id="3.90.1140.10">
    <property type="entry name" value="Cyclic phosphodiesterase"/>
    <property type="match status" value="1"/>
</dbReference>
<dbReference type="EC" id="3.1.4.-" evidence="5"/>
<feature type="active site" description="Proton donor/acceptor" evidence="5">
    <location>
        <position position="251"/>
    </location>
</feature>
<organism evidence="7 8">
    <name type="scientific">Immersiella caudata</name>
    <dbReference type="NCBI Taxonomy" id="314043"/>
    <lineage>
        <taxon>Eukaryota</taxon>
        <taxon>Fungi</taxon>
        <taxon>Dikarya</taxon>
        <taxon>Ascomycota</taxon>
        <taxon>Pezizomycotina</taxon>
        <taxon>Sordariomycetes</taxon>
        <taxon>Sordariomycetidae</taxon>
        <taxon>Sordariales</taxon>
        <taxon>Lasiosphaeriaceae</taxon>
        <taxon>Immersiella</taxon>
    </lineage>
</organism>
<dbReference type="HAMAP" id="MF_03040">
    <property type="entry name" value="USB1"/>
    <property type="match status" value="1"/>
</dbReference>
<comment type="function">
    <text evidence="5">Phosphodiesterase responsible for the U6 snRNA 3' end processing. Acts as an exoribonuclease (RNase) responsible for trimming the poly(U) tract of the last nucleotides in the pre-U6 snRNA molecule, leading to the formation of mature U6 snRNA.</text>
</comment>
<name>A0AA39XD46_9PEZI</name>
<comment type="caution">
    <text evidence="7">The sequence shown here is derived from an EMBL/GenBank/DDBJ whole genome shotgun (WGS) entry which is preliminary data.</text>
</comment>
<comment type="similarity">
    <text evidence="5">Belongs to the 2H phosphoesterase superfamily. USB1 family.</text>
</comment>
<dbReference type="GO" id="GO:0005634">
    <property type="term" value="C:nucleus"/>
    <property type="evidence" value="ECO:0007669"/>
    <property type="project" value="UniProtKB-SubCell"/>
</dbReference>
<sequence>MALVDYASDTSASSTDDSPPKKRPRLVPSTPAPASTTAPKLPPLPSAFYDLYASTVRTATSDDPALHQGRTRQIPHVVGNWPSHIYVEWHPTPETQTLLTSLVATLQDKLQPKPQLTNFLASDLGTPLPLHISLSRPISLTAANKDGFLSKLVSSIGNTRIAPFSLWCRGVEWHHTDESGRSFLVLRAQSQSSSSKTATAALNPELTKLLRQCNAVADEHGQPQLYQWALEDDGKADGADGNDGHVGRAFHVSIAWSFTKPTEELARLTKEVFSEPKAQARIHETQIHVDGIKAKIGNVVTHIALPQAGKRAEDKSSNSLFGI</sequence>
<dbReference type="InterPro" id="IPR027521">
    <property type="entry name" value="Usb1"/>
</dbReference>
<dbReference type="AlphaFoldDB" id="A0AA39XD46"/>
<dbReference type="GO" id="GO:0016829">
    <property type="term" value="F:lyase activity"/>
    <property type="evidence" value="ECO:0007669"/>
    <property type="project" value="UniProtKB-KW"/>
</dbReference>
<dbReference type="EMBL" id="JAULSU010000001">
    <property type="protein sequence ID" value="KAK0631753.1"/>
    <property type="molecule type" value="Genomic_DNA"/>
</dbReference>
<feature type="active site" description="Proton donor/acceptor" evidence="5">
    <location>
        <position position="131"/>
    </location>
</feature>
<keyword evidence="3" id="KW-0456">Lyase</keyword>
<proteinExistence type="inferred from homology"/>
<keyword evidence="2 5" id="KW-0378">Hydrolase</keyword>
<dbReference type="GO" id="GO:1990838">
    <property type="term" value="F:poly(U)-specific exoribonuclease activity, producing 3' uridine cyclic phosphate ends"/>
    <property type="evidence" value="ECO:0007669"/>
    <property type="project" value="UniProtKB-UniRule"/>
</dbReference>
<keyword evidence="8" id="KW-1185">Reference proteome</keyword>
<feature type="region of interest" description="Disordered" evidence="6">
    <location>
        <begin position="1"/>
        <end position="41"/>
    </location>
</feature>
<dbReference type="Pfam" id="PF09749">
    <property type="entry name" value="HVSL"/>
    <property type="match status" value="1"/>
</dbReference>
<comment type="subcellular location">
    <subcellularLocation>
        <location evidence="5">Nucleus</location>
    </subcellularLocation>
</comment>
<evidence type="ECO:0000313" key="8">
    <source>
        <dbReference type="Proteomes" id="UP001175000"/>
    </source>
</evidence>
<evidence type="ECO:0000256" key="5">
    <source>
        <dbReference type="HAMAP-Rule" id="MF_03040"/>
    </source>
</evidence>
<dbReference type="PANTHER" id="PTHR13522">
    <property type="entry name" value="U6 SNRNA PHOSPHODIESTERASE 1"/>
    <property type="match status" value="1"/>
</dbReference>
<feature type="compositionally biased region" description="Low complexity" evidence="6">
    <location>
        <begin position="26"/>
        <end position="39"/>
    </location>
</feature>
<keyword evidence="1 5" id="KW-0540">Nuclease</keyword>
<evidence type="ECO:0000256" key="3">
    <source>
        <dbReference type="ARBA" id="ARBA00023239"/>
    </source>
</evidence>
<evidence type="ECO:0000256" key="4">
    <source>
        <dbReference type="ARBA" id="ARBA00023242"/>
    </source>
</evidence>
<feature type="compositionally biased region" description="Low complexity" evidence="6">
    <location>
        <begin position="7"/>
        <end position="17"/>
    </location>
</feature>
<evidence type="ECO:0000256" key="2">
    <source>
        <dbReference type="ARBA" id="ARBA00022801"/>
    </source>
</evidence>
<dbReference type="PANTHER" id="PTHR13522:SF3">
    <property type="entry name" value="U6 SNRNA PHOSPHODIESTERASE 1"/>
    <property type="match status" value="1"/>
</dbReference>
<evidence type="ECO:0000256" key="6">
    <source>
        <dbReference type="SAM" id="MobiDB-lite"/>
    </source>
</evidence>
<protein>
    <recommendedName>
        <fullName evidence="5">U6 snRNA phosphodiesterase</fullName>
        <ecNumber evidence="5">3.1.4.-</ecNumber>
    </recommendedName>
</protein>
<reference evidence="7" key="1">
    <citation type="submission" date="2023-06" db="EMBL/GenBank/DDBJ databases">
        <title>Genome-scale phylogeny and comparative genomics of the fungal order Sordariales.</title>
        <authorList>
            <consortium name="Lawrence Berkeley National Laboratory"/>
            <person name="Hensen N."/>
            <person name="Bonometti L."/>
            <person name="Westerberg I."/>
            <person name="Brannstrom I.O."/>
            <person name="Guillou S."/>
            <person name="Cros-Aarteil S."/>
            <person name="Calhoun S."/>
            <person name="Haridas S."/>
            <person name="Kuo A."/>
            <person name="Mondo S."/>
            <person name="Pangilinan J."/>
            <person name="Riley R."/>
            <person name="Labutti K."/>
            <person name="Andreopoulos B."/>
            <person name="Lipzen A."/>
            <person name="Chen C."/>
            <person name="Yanf M."/>
            <person name="Daum C."/>
            <person name="Ng V."/>
            <person name="Clum A."/>
            <person name="Steindorff A."/>
            <person name="Ohm R."/>
            <person name="Martin F."/>
            <person name="Silar P."/>
            <person name="Natvig D."/>
            <person name="Lalanne C."/>
            <person name="Gautier V."/>
            <person name="Ament-Velasquez S.L."/>
            <person name="Kruys A."/>
            <person name="Hutchinson M.I."/>
            <person name="Powell A.J."/>
            <person name="Barry K."/>
            <person name="Miller A.N."/>
            <person name="Grigoriev I.V."/>
            <person name="Debuchy R."/>
            <person name="Gladieux P."/>
            <person name="Thoren M.H."/>
            <person name="Johannesson H."/>
        </authorList>
    </citation>
    <scope>NUCLEOTIDE SEQUENCE</scope>
    <source>
        <strain evidence="7">CBS 606.72</strain>
    </source>
</reference>
<evidence type="ECO:0000256" key="1">
    <source>
        <dbReference type="ARBA" id="ARBA00022722"/>
    </source>
</evidence>
<keyword evidence="4 5" id="KW-0539">Nucleus</keyword>
<dbReference type="GO" id="GO:0034477">
    <property type="term" value="P:U6 snRNA 3'-end processing"/>
    <property type="evidence" value="ECO:0007669"/>
    <property type="project" value="UniProtKB-UniRule"/>
</dbReference>